<keyword evidence="4" id="KW-1185">Reference proteome</keyword>
<evidence type="ECO:0000313" key="4">
    <source>
        <dbReference type="Proteomes" id="UP001301958"/>
    </source>
</evidence>
<dbReference type="PANTHER" id="PTHR48081:SF8">
    <property type="entry name" value="ALPHA_BETA HYDROLASE FOLD-3 DOMAIN-CONTAINING PROTEIN-RELATED"/>
    <property type="match status" value="1"/>
</dbReference>
<feature type="domain" description="Alpha/beta hydrolase fold-3" evidence="2">
    <location>
        <begin position="99"/>
        <end position="298"/>
    </location>
</feature>
<dbReference type="Pfam" id="PF07859">
    <property type="entry name" value="Abhydrolase_3"/>
    <property type="match status" value="1"/>
</dbReference>
<reference evidence="3" key="1">
    <citation type="journal article" date="2023" name="Mol. Phylogenet. Evol.">
        <title>Genome-scale phylogeny and comparative genomics of the fungal order Sordariales.</title>
        <authorList>
            <person name="Hensen N."/>
            <person name="Bonometti L."/>
            <person name="Westerberg I."/>
            <person name="Brannstrom I.O."/>
            <person name="Guillou S."/>
            <person name="Cros-Aarteil S."/>
            <person name="Calhoun S."/>
            <person name="Haridas S."/>
            <person name="Kuo A."/>
            <person name="Mondo S."/>
            <person name="Pangilinan J."/>
            <person name="Riley R."/>
            <person name="LaButti K."/>
            <person name="Andreopoulos B."/>
            <person name="Lipzen A."/>
            <person name="Chen C."/>
            <person name="Yan M."/>
            <person name="Daum C."/>
            <person name="Ng V."/>
            <person name="Clum A."/>
            <person name="Steindorff A."/>
            <person name="Ohm R.A."/>
            <person name="Martin F."/>
            <person name="Silar P."/>
            <person name="Natvig D.O."/>
            <person name="Lalanne C."/>
            <person name="Gautier V."/>
            <person name="Ament-Velasquez S.L."/>
            <person name="Kruys A."/>
            <person name="Hutchinson M.I."/>
            <person name="Powell A.J."/>
            <person name="Barry K."/>
            <person name="Miller A.N."/>
            <person name="Grigoriev I.V."/>
            <person name="Debuchy R."/>
            <person name="Gladieux P."/>
            <person name="Hiltunen Thoren M."/>
            <person name="Johannesson H."/>
        </authorList>
    </citation>
    <scope>NUCLEOTIDE SEQUENCE</scope>
    <source>
        <strain evidence="3">CBS 990.96</strain>
    </source>
</reference>
<protein>
    <submittedName>
        <fullName evidence="3">Alpha/Beta hydrolase protein</fullName>
    </submittedName>
</protein>
<dbReference type="InterPro" id="IPR050300">
    <property type="entry name" value="GDXG_lipolytic_enzyme"/>
</dbReference>
<dbReference type="AlphaFoldDB" id="A0AAN7BE12"/>
<dbReference type="InterPro" id="IPR013094">
    <property type="entry name" value="AB_hydrolase_3"/>
</dbReference>
<evidence type="ECO:0000313" key="3">
    <source>
        <dbReference type="EMBL" id="KAK4222291.1"/>
    </source>
</evidence>
<evidence type="ECO:0000256" key="1">
    <source>
        <dbReference type="ARBA" id="ARBA00022801"/>
    </source>
</evidence>
<sequence>MSNTASILGTSGAINRGGKVRTVPALPLTQRLKYYTTALTIQRFILPPLVAFSEFKNYYFDPNFPNLVKTCPSRPDLPIRVFYPPNYKPSSDSPKLPCLLTIHGGGFVLGHAHDNDGWNRAFVTKNPQFMTVALSYRKAPASPFPAPITEDLAPLIPLVLDDIDLRIDKSKVAIAGWSAGGNLSLSVSQHPAIRPLIKAAIPLYPIVDWVPPQDVKSQTRRYKPSLGGFRAKDKDFLLALSGLFNWAYVSAGQDCMDPFLSPIYAQREHLPKNVFMVGCEMDMLGQEAWRMICGLAGRRVPLIEEVIGREAIVGHGELITEGDERYSWEEFDESDGTRYKWLLVPDQVHGFDQDSIGNFAVGDGEMLRDARAKRDKVIGKLGEWLVSVFEGEFQAGQEGCGDNE</sequence>
<dbReference type="SUPFAM" id="SSF53474">
    <property type="entry name" value="alpha/beta-Hydrolases"/>
    <property type="match status" value="1"/>
</dbReference>
<accession>A0AAN7BE12</accession>
<dbReference type="PANTHER" id="PTHR48081">
    <property type="entry name" value="AB HYDROLASE SUPERFAMILY PROTEIN C4A8.06C"/>
    <property type="match status" value="1"/>
</dbReference>
<reference evidence="3" key="2">
    <citation type="submission" date="2023-05" db="EMBL/GenBank/DDBJ databases">
        <authorList>
            <consortium name="Lawrence Berkeley National Laboratory"/>
            <person name="Steindorff A."/>
            <person name="Hensen N."/>
            <person name="Bonometti L."/>
            <person name="Westerberg I."/>
            <person name="Brannstrom I.O."/>
            <person name="Guillou S."/>
            <person name="Cros-Aarteil S."/>
            <person name="Calhoun S."/>
            <person name="Haridas S."/>
            <person name="Kuo A."/>
            <person name="Mondo S."/>
            <person name="Pangilinan J."/>
            <person name="Riley R."/>
            <person name="Labutti K."/>
            <person name="Andreopoulos B."/>
            <person name="Lipzen A."/>
            <person name="Chen C."/>
            <person name="Yanf M."/>
            <person name="Daum C."/>
            <person name="Ng V."/>
            <person name="Clum A."/>
            <person name="Ohm R."/>
            <person name="Martin F."/>
            <person name="Silar P."/>
            <person name="Natvig D."/>
            <person name="Lalanne C."/>
            <person name="Gautier V."/>
            <person name="Ament-Velasquez S.L."/>
            <person name="Kruys A."/>
            <person name="Hutchinson M.I."/>
            <person name="Powell A.J."/>
            <person name="Barry K."/>
            <person name="Miller A.N."/>
            <person name="Grigoriev I.V."/>
            <person name="Debuchy R."/>
            <person name="Gladieux P."/>
            <person name="Thoren M.H."/>
            <person name="Johannesson H."/>
        </authorList>
    </citation>
    <scope>NUCLEOTIDE SEQUENCE</scope>
    <source>
        <strain evidence="3">CBS 990.96</strain>
    </source>
</reference>
<keyword evidence="1 3" id="KW-0378">Hydrolase</keyword>
<dbReference type="Proteomes" id="UP001301958">
    <property type="component" value="Unassembled WGS sequence"/>
</dbReference>
<dbReference type="InterPro" id="IPR029058">
    <property type="entry name" value="AB_hydrolase_fold"/>
</dbReference>
<organism evidence="3 4">
    <name type="scientific">Podospora fimiseda</name>
    <dbReference type="NCBI Taxonomy" id="252190"/>
    <lineage>
        <taxon>Eukaryota</taxon>
        <taxon>Fungi</taxon>
        <taxon>Dikarya</taxon>
        <taxon>Ascomycota</taxon>
        <taxon>Pezizomycotina</taxon>
        <taxon>Sordariomycetes</taxon>
        <taxon>Sordariomycetidae</taxon>
        <taxon>Sordariales</taxon>
        <taxon>Podosporaceae</taxon>
        <taxon>Podospora</taxon>
    </lineage>
</organism>
<name>A0AAN7BE12_9PEZI</name>
<dbReference type="Gene3D" id="3.40.50.1820">
    <property type="entry name" value="alpha/beta hydrolase"/>
    <property type="match status" value="1"/>
</dbReference>
<gene>
    <name evidence="3" type="ORF">QBC38DRAFT_513057</name>
</gene>
<comment type="caution">
    <text evidence="3">The sequence shown here is derived from an EMBL/GenBank/DDBJ whole genome shotgun (WGS) entry which is preliminary data.</text>
</comment>
<dbReference type="EMBL" id="MU865480">
    <property type="protein sequence ID" value="KAK4222291.1"/>
    <property type="molecule type" value="Genomic_DNA"/>
</dbReference>
<evidence type="ECO:0000259" key="2">
    <source>
        <dbReference type="Pfam" id="PF07859"/>
    </source>
</evidence>
<proteinExistence type="predicted"/>
<dbReference type="GO" id="GO:0016787">
    <property type="term" value="F:hydrolase activity"/>
    <property type="evidence" value="ECO:0007669"/>
    <property type="project" value="UniProtKB-KW"/>
</dbReference>